<sequence>MISLCDVQLTIFSTKGLAKTDLEEPLLVLDILPSALQMACLLTNTAACLLFVFPFRFLARSLIKMSSPNPLLRLEQRAAEADQIIEYLKQQVQLLKEKASVQASVREEKRLAVENVKLKNDIEELRKQLLEKEKSKGDSLWRIKDKLFNMTSMPCSDEMQGNDPSIMVIVVCLQTDVCQAQALHFMVVQTSGALNEGVISPDRLIVGQLRDVPMPSGDTGADVCLKPTPPKSSDAPPSVSPPAAAQSPPPKDEPKKTKPEKKGMWWRKNLQNIVGVLLKDIN</sequence>
<keyword evidence="1" id="KW-0175">Coiled coil</keyword>
<gene>
    <name evidence="3" type="ORF">GOODEAATRI_002126</name>
</gene>
<comment type="caution">
    <text evidence="3">The sequence shown here is derived from an EMBL/GenBank/DDBJ whole genome shotgun (WGS) entry which is preliminary data.</text>
</comment>
<accession>A0ABV0MNL2</accession>
<evidence type="ECO:0000313" key="4">
    <source>
        <dbReference type="Proteomes" id="UP001476798"/>
    </source>
</evidence>
<reference evidence="3 4" key="1">
    <citation type="submission" date="2021-06" db="EMBL/GenBank/DDBJ databases">
        <authorList>
            <person name="Palmer J.M."/>
        </authorList>
    </citation>
    <scope>NUCLEOTIDE SEQUENCE [LARGE SCALE GENOMIC DNA]</scope>
    <source>
        <strain evidence="3 4">GA_2019</strain>
        <tissue evidence="3">Muscle</tissue>
    </source>
</reference>
<protein>
    <submittedName>
        <fullName evidence="3">Uncharacterized protein</fullName>
    </submittedName>
</protein>
<keyword evidence="4" id="KW-1185">Reference proteome</keyword>
<evidence type="ECO:0000256" key="2">
    <source>
        <dbReference type="SAM" id="MobiDB-lite"/>
    </source>
</evidence>
<feature type="compositionally biased region" description="Low complexity" evidence="2">
    <location>
        <begin position="231"/>
        <end position="246"/>
    </location>
</feature>
<name>A0ABV0MNL2_9TELE</name>
<feature type="compositionally biased region" description="Basic and acidic residues" evidence="2">
    <location>
        <begin position="250"/>
        <end position="263"/>
    </location>
</feature>
<organism evidence="3 4">
    <name type="scientific">Goodea atripinnis</name>
    <dbReference type="NCBI Taxonomy" id="208336"/>
    <lineage>
        <taxon>Eukaryota</taxon>
        <taxon>Metazoa</taxon>
        <taxon>Chordata</taxon>
        <taxon>Craniata</taxon>
        <taxon>Vertebrata</taxon>
        <taxon>Euteleostomi</taxon>
        <taxon>Actinopterygii</taxon>
        <taxon>Neopterygii</taxon>
        <taxon>Teleostei</taxon>
        <taxon>Neoteleostei</taxon>
        <taxon>Acanthomorphata</taxon>
        <taxon>Ovalentaria</taxon>
        <taxon>Atherinomorphae</taxon>
        <taxon>Cyprinodontiformes</taxon>
        <taxon>Goodeidae</taxon>
        <taxon>Goodea</taxon>
    </lineage>
</organism>
<feature type="coiled-coil region" evidence="1">
    <location>
        <begin position="71"/>
        <end position="135"/>
    </location>
</feature>
<evidence type="ECO:0000313" key="3">
    <source>
        <dbReference type="EMBL" id="MEQ2160697.1"/>
    </source>
</evidence>
<feature type="region of interest" description="Disordered" evidence="2">
    <location>
        <begin position="210"/>
        <end position="264"/>
    </location>
</feature>
<proteinExistence type="predicted"/>
<evidence type="ECO:0000256" key="1">
    <source>
        <dbReference type="SAM" id="Coils"/>
    </source>
</evidence>
<dbReference type="EMBL" id="JAHRIO010010069">
    <property type="protein sequence ID" value="MEQ2160697.1"/>
    <property type="molecule type" value="Genomic_DNA"/>
</dbReference>
<dbReference type="Proteomes" id="UP001476798">
    <property type="component" value="Unassembled WGS sequence"/>
</dbReference>